<name>D4GIC1_PANAM</name>
<evidence type="ECO:0008006" key="4">
    <source>
        <dbReference type="Google" id="ProtNLM"/>
    </source>
</evidence>
<organism evidence="2 3">
    <name type="scientific">Pantoea ananatis (strain LMG 20103)</name>
    <dbReference type="NCBI Taxonomy" id="706191"/>
    <lineage>
        <taxon>Bacteria</taxon>
        <taxon>Pseudomonadati</taxon>
        <taxon>Pseudomonadota</taxon>
        <taxon>Gammaproteobacteria</taxon>
        <taxon>Enterobacterales</taxon>
        <taxon>Erwiniaceae</taxon>
        <taxon>Pantoea</taxon>
    </lineage>
</organism>
<dbReference type="SUPFAM" id="SSF53335">
    <property type="entry name" value="S-adenosyl-L-methionine-dependent methyltransferases"/>
    <property type="match status" value="1"/>
</dbReference>
<dbReference type="Proteomes" id="UP000001702">
    <property type="component" value="Chromosome"/>
</dbReference>
<dbReference type="AlphaFoldDB" id="D4GIC1"/>
<dbReference type="Gene3D" id="3.40.50.150">
    <property type="entry name" value="Vaccinia Virus protein VP39"/>
    <property type="match status" value="1"/>
</dbReference>
<protein>
    <recommendedName>
        <fullName evidence="4">Methyltransferase type 11 domain-containing protein</fullName>
    </recommendedName>
</protein>
<dbReference type="InterPro" id="IPR029063">
    <property type="entry name" value="SAM-dependent_MTases_sf"/>
</dbReference>
<feature type="coiled-coil region" evidence="1">
    <location>
        <begin position="54"/>
        <end position="99"/>
    </location>
</feature>
<gene>
    <name evidence="2" type="ordered locus">PANA_2488</name>
</gene>
<keyword evidence="3" id="KW-1185">Reference proteome</keyword>
<evidence type="ECO:0000313" key="3">
    <source>
        <dbReference type="Proteomes" id="UP000001702"/>
    </source>
</evidence>
<reference evidence="2 3" key="1">
    <citation type="journal article" date="2010" name="J. Bacteriol.">
        <title>Genome sequence of Pantoea ananatis LMG20103, the causative agent of Eucalyptus blight and dieback.</title>
        <authorList>
            <person name="De Maayer P."/>
            <person name="Chan W.Y."/>
            <person name="Venter S.N."/>
            <person name="Toth I.K."/>
            <person name="Birch P.R."/>
            <person name="Joubert F."/>
            <person name="Coutinho T.A."/>
        </authorList>
    </citation>
    <scope>NUCLEOTIDE SEQUENCE [LARGE SCALE GENOMIC DNA]</scope>
    <source>
        <strain evidence="2 3">LMG 20103</strain>
    </source>
</reference>
<dbReference type="HOGENOM" id="CLU_078803_0_0_6"/>
<dbReference type="KEGG" id="pam:PANA_2488"/>
<evidence type="ECO:0000256" key="1">
    <source>
        <dbReference type="SAM" id="Coils"/>
    </source>
</evidence>
<keyword evidence="1" id="KW-0175">Coiled coil</keyword>
<evidence type="ECO:0000313" key="2">
    <source>
        <dbReference type="EMBL" id="ADD77655.1"/>
    </source>
</evidence>
<dbReference type="EMBL" id="CP001875">
    <property type="protein sequence ID" value="ADD77655.1"/>
    <property type="molecule type" value="Genomic_DNA"/>
</dbReference>
<accession>D4GIC1</accession>
<dbReference type="eggNOG" id="COG4627">
    <property type="taxonomic scope" value="Bacteria"/>
</dbReference>
<proteinExistence type="predicted"/>
<sequence length="295" mass="34447">MHLVKYSLVVLGLKINALWKEFRRFVLNIISKFRLSFKKIVESLNYIEKKVTVIEEKNSVLNEKLLQLNNYEMNQLKHSNALEHKLSSLQDRLEFIREELMFEFRIKTGTLTDRDNKNKIETKVISLDKYEKLGFRKINIGCGHIQPEGYINVDARELPGVDVICSADDLCFEDDSLEEIYASHLIEHFTNVELTRLIIPHWFKKLKTNGILRLVTPDADSMIKDYVDCNMTFDDLRKVTYGAQDYEGDFHYNMFTVDSLTSILKNAGFKDVVLAENNRKNGLCREMEIYAIKSE</sequence>
<dbReference type="STRING" id="706191.PANA_2488"/>